<evidence type="ECO:0000313" key="8">
    <source>
        <dbReference type="EMBL" id="MFH4977329.1"/>
    </source>
</evidence>
<keyword evidence="4" id="KW-0862">Zinc</keyword>
<proteinExistence type="predicted"/>
<keyword evidence="1" id="KW-0479">Metal-binding</keyword>
<dbReference type="InterPro" id="IPR013087">
    <property type="entry name" value="Znf_C2H2_type"/>
</dbReference>
<feature type="compositionally biased region" description="Polar residues" evidence="6">
    <location>
        <begin position="379"/>
        <end position="393"/>
    </location>
</feature>
<dbReference type="PANTHER" id="PTHR24379">
    <property type="entry name" value="KRAB AND ZINC FINGER DOMAIN-CONTAINING"/>
    <property type="match status" value="1"/>
</dbReference>
<evidence type="ECO:0000313" key="9">
    <source>
        <dbReference type="Proteomes" id="UP001608902"/>
    </source>
</evidence>
<comment type="caution">
    <text evidence="8">The sequence shown here is derived from an EMBL/GenBank/DDBJ whole genome shotgun (WGS) entry which is preliminary data.</text>
</comment>
<feature type="region of interest" description="Disordered" evidence="6">
    <location>
        <begin position="372"/>
        <end position="435"/>
    </location>
</feature>
<gene>
    <name evidence="8" type="ORF">AB6A40_004038</name>
</gene>
<evidence type="ECO:0000259" key="7">
    <source>
        <dbReference type="PROSITE" id="PS50157"/>
    </source>
</evidence>
<keyword evidence="9" id="KW-1185">Reference proteome</keyword>
<dbReference type="Gene3D" id="3.30.160.60">
    <property type="entry name" value="Classic Zinc Finger"/>
    <property type="match status" value="2"/>
</dbReference>
<dbReference type="Proteomes" id="UP001608902">
    <property type="component" value="Unassembled WGS sequence"/>
</dbReference>
<name>A0ABD6EJ06_9BILA</name>
<protein>
    <recommendedName>
        <fullName evidence="7">C2H2-type domain-containing protein</fullName>
    </recommendedName>
</protein>
<reference evidence="8 9" key="1">
    <citation type="submission" date="2024-08" db="EMBL/GenBank/DDBJ databases">
        <title>Gnathostoma spinigerum genome.</title>
        <authorList>
            <person name="Gonzalez-Bertolin B."/>
            <person name="Monzon S."/>
            <person name="Zaballos A."/>
            <person name="Jimenez P."/>
            <person name="Dekumyoy P."/>
            <person name="Varona S."/>
            <person name="Cuesta I."/>
            <person name="Sumanam S."/>
            <person name="Adisakwattana P."/>
            <person name="Gasser R.B."/>
            <person name="Hernandez-Gonzalez A."/>
            <person name="Young N.D."/>
            <person name="Perteguer M.J."/>
        </authorList>
    </citation>
    <scope>NUCLEOTIDE SEQUENCE [LARGE SCALE GENOMIC DNA]</scope>
    <source>
        <strain evidence="8">AL3</strain>
        <tissue evidence="8">Liver</tissue>
    </source>
</reference>
<evidence type="ECO:0000256" key="4">
    <source>
        <dbReference type="ARBA" id="ARBA00022833"/>
    </source>
</evidence>
<dbReference type="PANTHER" id="PTHR24379:SF121">
    <property type="entry name" value="C2H2-TYPE DOMAIN-CONTAINING PROTEIN"/>
    <property type="match status" value="1"/>
</dbReference>
<dbReference type="SMART" id="SM00355">
    <property type="entry name" value="ZnF_C2H2"/>
    <property type="match status" value="4"/>
</dbReference>
<feature type="domain" description="C2H2-type" evidence="7">
    <location>
        <begin position="268"/>
        <end position="295"/>
    </location>
</feature>
<feature type="compositionally biased region" description="Basic and acidic residues" evidence="6">
    <location>
        <begin position="206"/>
        <end position="216"/>
    </location>
</feature>
<dbReference type="SUPFAM" id="SSF57667">
    <property type="entry name" value="beta-beta-alpha zinc fingers"/>
    <property type="match status" value="2"/>
</dbReference>
<dbReference type="PROSITE" id="PS00028">
    <property type="entry name" value="ZINC_FINGER_C2H2_1"/>
    <property type="match status" value="2"/>
</dbReference>
<dbReference type="EMBL" id="JBGFUD010002215">
    <property type="protein sequence ID" value="MFH4977329.1"/>
    <property type="molecule type" value="Genomic_DNA"/>
</dbReference>
<evidence type="ECO:0000256" key="3">
    <source>
        <dbReference type="ARBA" id="ARBA00022771"/>
    </source>
</evidence>
<organism evidence="8 9">
    <name type="scientific">Gnathostoma spinigerum</name>
    <dbReference type="NCBI Taxonomy" id="75299"/>
    <lineage>
        <taxon>Eukaryota</taxon>
        <taxon>Metazoa</taxon>
        <taxon>Ecdysozoa</taxon>
        <taxon>Nematoda</taxon>
        <taxon>Chromadorea</taxon>
        <taxon>Rhabditida</taxon>
        <taxon>Spirurina</taxon>
        <taxon>Gnathostomatomorpha</taxon>
        <taxon>Gnathostomatoidea</taxon>
        <taxon>Gnathostomatidae</taxon>
        <taxon>Gnathostoma</taxon>
    </lineage>
</organism>
<feature type="compositionally biased region" description="Polar residues" evidence="6">
    <location>
        <begin position="185"/>
        <end position="202"/>
    </location>
</feature>
<sequence>MIQFEERVMTVVDHRNGGAFGDTSMNSYVNHSDQQIDQSISPKQVERSTLPPVVICPTEVDTISITLEKNQQCACKDCGKLFNSVWYLKQHAVKHSNDRPFRCKFCFKTYKFRSNLYQHKCPDRIKLGRRSLSRPLLPNQQMLGSPEAIGRGGNMKSLISFDLSSVCPFQSPMYGPNIIVFPMPSESTESNGHSETTSTEVNGTDGKTEEKHDERPKRKPLAPAVIDYYLQRNKQKLHQCRKCRSQFPTYEYWLRHAEYHKEIETLQYKCQQCPQRFTSEKNLRKHSEIHVSNAQFACNQCCSCFTSMLAVRRHRDRCQPCRTRTFARSTDDMQIEAATSSTDDYAFIDEAEASEQYQLSILDDELTCGKGTDSGLGSEGSSHSFTTSPTRSSTHLEDDEGFDADRKRHSVSSEKSNTDSVTIKKEKNDEENPLTRSRLGQIPYSICPDIKTIPSVSTSDSALRKPSSSTFSEASTSSFIGYGSPFSSDYHFQTADSILHMEKVGGLSSSTFSIGSVAMNVPTVRQSEVTMLWKPIIVQQNRLKSHLTSLGRTYCDVSSVFAGEYALHFVASFFVNRVIRTLATVVVSILNGLICLYIQNSTIKNGELLEYFGIHF</sequence>
<accession>A0ABD6EJ06</accession>
<keyword evidence="2" id="KW-0677">Repeat</keyword>
<evidence type="ECO:0000256" key="1">
    <source>
        <dbReference type="ARBA" id="ARBA00022723"/>
    </source>
</evidence>
<dbReference type="AlphaFoldDB" id="A0ABD6EJ06"/>
<dbReference type="InterPro" id="IPR036236">
    <property type="entry name" value="Znf_C2H2_sf"/>
</dbReference>
<dbReference type="PROSITE" id="PS50157">
    <property type="entry name" value="ZINC_FINGER_C2H2_2"/>
    <property type="match status" value="2"/>
</dbReference>
<evidence type="ECO:0000256" key="6">
    <source>
        <dbReference type="SAM" id="MobiDB-lite"/>
    </source>
</evidence>
<evidence type="ECO:0000256" key="5">
    <source>
        <dbReference type="PROSITE-ProRule" id="PRU00042"/>
    </source>
</evidence>
<feature type="domain" description="C2H2-type" evidence="7">
    <location>
        <begin position="73"/>
        <end position="100"/>
    </location>
</feature>
<feature type="region of interest" description="Disordered" evidence="6">
    <location>
        <begin position="184"/>
        <end position="218"/>
    </location>
</feature>
<evidence type="ECO:0000256" key="2">
    <source>
        <dbReference type="ARBA" id="ARBA00022737"/>
    </source>
</evidence>
<dbReference type="GO" id="GO:0008270">
    <property type="term" value="F:zinc ion binding"/>
    <property type="evidence" value="ECO:0007669"/>
    <property type="project" value="UniProtKB-KW"/>
</dbReference>
<keyword evidence="3 5" id="KW-0863">Zinc-finger</keyword>